<evidence type="ECO:0000256" key="2">
    <source>
        <dbReference type="SAM" id="SignalP"/>
    </source>
</evidence>
<feature type="region of interest" description="Disordered" evidence="1">
    <location>
        <begin position="250"/>
        <end position="282"/>
    </location>
</feature>
<feature type="signal peptide" evidence="2">
    <location>
        <begin position="1"/>
        <end position="19"/>
    </location>
</feature>
<organism evidence="3 4">
    <name type="scientific">Trypanosoma theileri</name>
    <dbReference type="NCBI Taxonomy" id="67003"/>
    <lineage>
        <taxon>Eukaryota</taxon>
        <taxon>Discoba</taxon>
        <taxon>Euglenozoa</taxon>
        <taxon>Kinetoplastea</taxon>
        <taxon>Metakinetoplastina</taxon>
        <taxon>Trypanosomatida</taxon>
        <taxon>Trypanosomatidae</taxon>
        <taxon>Trypanosoma</taxon>
    </lineage>
</organism>
<keyword evidence="4" id="KW-1185">Reference proteome</keyword>
<gene>
    <name evidence="3" type="ORF">TM35_000601110</name>
</gene>
<keyword evidence="2" id="KW-0732">Signal</keyword>
<evidence type="ECO:0000313" key="4">
    <source>
        <dbReference type="Proteomes" id="UP000192257"/>
    </source>
</evidence>
<dbReference type="RefSeq" id="XP_028877746.1">
    <property type="nucleotide sequence ID" value="XM_029030944.1"/>
</dbReference>
<sequence>MFPCRVLCLLAILFCCVSASGATDAGGVDNKIRIDPKNISDLAELAVESVKAANATRNKILQLKDECIAAAKNATDLTREAKEFVAKINELVKEAETNPSDGEAEMVKGVELLEKVKKAAAVAENAARLTKEATKLPIFQYGVTARELLVDFRYSYDKMNESTTEQVDDTEKPKLKELHGKVETAFPYRNETALAEISLGALVAVEDAQEAAKKTEPTVEPAKEAVTLLKEALKKLEEVITAAKEIKEKITPEEKKGSPNNTEDNSDLSDSTYTHQPSPVTVSNTEISNIAPTAQTNKANADSSSISPVWMRTAAPLLIVAVLFSVTLY</sequence>
<feature type="chain" id="PRO_5011987027" evidence="2">
    <location>
        <begin position="20"/>
        <end position="329"/>
    </location>
</feature>
<dbReference type="GeneID" id="39990724"/>
<dbReference type="Proteomes" id="UP000192257">
    <property type="component" value="Unassembled WGS sequence"/>
</dbReference>
<evidence type="ECO:0000313" key="3">
    <source>
        <dbReference type="EMBL" id="ORC83680.1"/>
    </source>
</evidence>
<feature type="compositionally biased region" description="Polar residues" evidence="1">
    <location>
        <begin position="258"/>
        <end position="282"/>
    </location>
</feature>
<reference evidence="3 4" key="1">
    <citation type="submission" date="2017-03" db="EMBL/GenBank/DDBJ databases">
        <title>An alternative strategy for trypanosome survival in the mammalian bloodstream revealed through genome and transcriptome analysis of the ubiquitous bovine parasite Trypanosoma (Megatrypanum) theileri.</title>
        <authorList>
            <person name="Kelly S."/>
            <person name="Ivens A."/>
            <person name="Mott A."/>
            <person name="O'Neill E."/>
            <person name="Emms D."/>
            <person name="Macleod O."/>
            <person name="Voorheis P."/>
            <person name="Matthews J."/>
            <person name="Matthews K."/>
            <person name="Carrington M."/>
        </authorList>
    </citation>
    <scope>NUCLEOTIDE SEQUENCE [LARGE SCALE GENOMIC DNA]</scope>
    <source>
        <strain evidence="3">Edinburgh</strain>
    </source>
</reference>
<name>A0A1X0NHX0_9TRYP</name>
<dbReference type="VEuPathDB" id="TriTrypDB:TM35_000601110"/>
<dbReference type="AlphaFoldDB" id="A0A1X0NHX0"/>
<evidence type="ECO:0000256" key="1">
    <source>
        <dbReference type="SAM" id="MobiDB-lite"/>
    </source>
</evidence>
<protein>
    <submittedName>
        <fullName evidence="3">Uncharacterized protein</fullName>
    </submittedName>
</protein>
<proteinExistence type="predicted"/>
<comment type="caution">
    <text evidence="3">The sequence shown here is derived from an EMBL/GenBank/DDBJ whole genome shotgun (WGS) entry which is preliminary data.</text>
</comment>
<dbReference type="EMBL" id="NBCO01000060">
    <property type="protein sequence ID" value="ORC83680.1"/>
    <property type="molecule type" value="Genomic_DNA"/>
</dbReference>
<accession>A0A1X0NHX0</accession>